<comment type="caution">
    <text evidence="1">The sequence shown here is derived from an EMBL/GenBank/DDBJ whole genome shotgun (WGS) entry which is preliminary data.</text>
</comment>
<sequence>MATNSSLLHFPELHFLSPQITHNRRFSFSTRSISRLSTPNVVLRATRIRAAKDESALAERVNDVELNGNGVASRSGINGTASGYVNGAVNRSSVEYGYGNGNGVAVTEVVDVEASKVNEDGRKRRLEEIGKEDAWFKETDKEKVEVAVAPGGRWSRFKTYSTIQRTLEIWGFVVTFVFKAWLDNQKFSYKGGMTEEKKKSRRKTLAKWLKESILRLGPTFIKIGQQFSTRVDILPQEYVDQLSELQDQVPPFPSETALAIVEEELGASVGDIFDQFDYEPIAAASLGQVHRARLKGQEVVIKVQRPGLKDLFDIDLKNLRVIAEYLQKIDPKSDGAKRDWVAIYDECASVLYQEIDYTKEAANAELFASNFKNMSYVKVPTIYWDFTTPQILTMEYVPGIKINKIQALDQLGVDRKRLGRYAVESFLEQILSHGFFHADPHPGNIAVDDVNGGRLIFYDFGMMGSISPNIREGLLETFYGVYEKDPDKVLQSMIQMGVLVPTGDMTAVRRTAQFFLNSFEERLAAQRREKEEATGELGFKKPLSKEEKIMKKKQRLAAIGEDLLSISSDQPFRFPATFTFVVRAFSVLDGIGKGLDPRFDITEIAKPYALELLRFREAGVEVVLKDFTKRWDRQSQAFYNLFRQADRVDRLATIIQRLEQGDLKLRVRTLESERAFQRVATVQKTIGSAVAAGSLINLATVLYLNSIRVPAIAAYAFCAFFGFQVLLGIVKVKKLDEMERLITGTA</sequence>
<dbReference type="Proteomes" id="UP001177021">
    <property type="component" value="Unassembled WGS sequence"/>
</dbReference>
<reference evidence="1" key="1">
    <citation type="submission" date="2023-10" db="EMBL/GenBank/DDBJ databases">
        <authorList>
            <person name="Rodriguez Cubillos JULIANA M."/>
            <person name="De Vega J."/>
        </authorList>
    </citation>
    <scope>NUCLEOTIDE SEQUENCE</scope>
</reference>
<dbReference type="EMBL" id="CASHSV030000024">
    <property type="protein sequence ID" value="CAJ2641676.1"/>
    <property type="molecule type" value="Genomic_DNA"/>
</dbReference>
<evidence type="ECO:0000313" key="1">
    <source>
        <dbReference type="EMBL" id="CAJ2641676.1"/>
    </source>
</evidence>
<name>A0ACB0J9L9_TRIPR</name>
<protein>
    <submittedName>
        <fullName evidence="1">Uncharacterized protein</fullName>
    </submittedName>
</protein>
<evidence type="ECO:0000313" key="2">
    <source>
        <dbReference type="Proteomes" id="UP001177021"/>
    </source>
</evidence>
<proteinExistence type="predicted"/>
<accession>A0ACB0J9L9</accession>
<keyword evidence="2" id="KW-1185">Reference proteome</keyword>
<organism evidence="1 2">
    <name type="scientific">Trifolium pratense</name>
    <name type="common">Red clover</name>
    <dbReference type="NCBI Taxonomy" id="57577"/>
    <lineage>
        <taxon>Eukaryota</taxon>
        <taxon>Viridiplantae</taxon>
        <taxon>Streptophyta</taxon>
        <taxon>Embryophyta</taxon>
        <taxon>Tracheophyta</taxon>
        <taxon>Spermatophyta</taxon>
        <taxon>Magnoliopsida</taxon>
        <taxon>eudicotyledons</taxon>
        <taxon>Gunneridae</taxon>
        <taxon>Pentapetalae</taxon>
        <taxon>rosids</taxon>
        <taxon>fabids</taxon>
        <taxon>Fabales</taxon>
        <taxon>Fabaceae</taxon>
        <taxon>Papilionoideae</taxon>
        <taxon>50 kb inversion clade</taxon>
        <taxon>NPAAA clade</taxon>
        <taxon>Hologalegina</taxon>
        <taxon>IRL clade</taxon>
        <taxon>Trifolieae</taxon>
        <taxon>Trifolium</taxon>
    </lineage>
</organism>
<gene>
    <name evidence="1" type="ORF">MILVUS5_LOCUS11275</name>
</gene>